<dbReference type="Pfam" id="PF04016">
    <property type="entry name" value="DUF364"/>
    <property type="match status" value="1"/>
</dbReference>
<organism evidence="3 4">
    <name type="scientific">Acidianus hospitalis</name>
    <dbReference type="NCBI Taxonomy" id="563177"/>
    <lineage>
        <taxon>Archaea</taxon>
        <taxon>Thermoproteota</taxon>
        <taxon>Thermoprotei</taxon>
        <taxon>Sulfolobales</taxon>
        <taxon>Sulfolobaceae</taxon>
        <taxon>Acidianus</taxon>
    </lineage>
</organism>
<name>A0A2T9XCH4_9CREN</name>
<dbReference type="EMBL" id="QEFD01000010">
    <property type="protein sequence ID" value="PVU77804.1"/>
    <property type="molecule type" value="Genomic_DNA"/>
</dbReference>
<accession>A0A2T9XCH4</accession>
<protein>
    <recommendedName>
        <fullName evidence="5">Heavy-metal chelation domain-containing protein</fullName>
    </recommendedName>
</protein>
<dbReference type="SUPFAM" id="SSF159713">
    <property type="entry name" value="Dhaf3308-like"/>
    <property type="match status" value="1"/>
</dbReference>
<sequence length="208" mass="23818">MILQKLAERIIPYIDDFEIIDYCSCLRASYVIVKDKKENKFIGVSHIPYENLHNQGVIIKPEINKLQKLVSDINIINRSFGLALINAISQKYIEPKKEYPEIKEPICIIGNMQPLVKEFYGKKFYVFEKSTELRGNAMSESEEELLVPECKTLFITGVTLLNFTIERIVEISNGTNILIGPSAGFIPELVKDLGINYVQSMKFHDVEK</sequence>
<evidence type="ECO:0000259" key="1">
    <source>
        <dbReference type="Pfam" id="PF04016"/>
    </source>
</evidence>
<comment type="caution">
    <text evidence="3">The sequence shown here is derived from an EMBL/GenBank/DDBJ whole genome shotgun (WGS) entry which is preliminary data.</text>
</comment>
<reference evidence="3 4" key="1">
    <citation type="journal article" date="2015" name="Appl. Environ. Microbiol.">
        <title>Nanoarchaeota, Their Sulfolobales Host, and Nanoarchaeota Virus Distribution across Yellowstone National Park Hot Springs.</title>
        <authorList>
            <person name="Munson-McGee J.H."/>
            <person name="Field E.K."/>
            <person name="Bateson M."/>
            <person name="Rooney C."/>
            <person name="Stepanauskas R."/>
            <person name="Young M.J."/>
        </authorList>
    </citation>
    <scope>NUCLEOTIDE SEQUENCE [LARGE SCALE GENOMIC DNA]</scope>
    <source>
        <strain evidence="3">SCGC AC-742_N10</strain>
    </source>
</reference>
<evidence type="ECO:0000259" key="2">
    <source>
        <dbReference type="Pfam" id="PF13938"/>
    </source>
</evidence>
<dbReference type="Gene3D" id="3.40.50.11590">
    <property type="match status" value="1"/>
</dbReference>
<feature type="domain" description="DUF4213" evidence="2">
    <location>
        <begin position="8"/>
        <end position="89"/>
    </location>
</feature>
<dbReference type="Pfam" id="PF13938">
    <property type="entry name" value="DUF4213"/>
    <property type="match status" value="1"/>
</dbReference>
<dbReference type="InterPro" id="IPR007161">
    <property type="entry name" value="DUF364"/>
</dbReference>
<feature type="domain" description="Putative heavy-metal chelation" evidence="1">
    <location>
        <begin position="104"/>
        <end position="207"/>
    </location>
</feature>
<evidence type="ECO:0008006" key="5">
    <source>
        <dbReference type="Google" id="ProtNLM"/>
    </source>
</evidence>
<dbReference type="InterPro" id="IPR025251">
    <property type="entry name" value="DUF4213"/>
</dbReference>
<evidence type="ECO:0000313" key="4">
    <source>
        <dbReference type="Proteomes" id="UP000245638"/>
    </source>
</evidence>
<evidence type="ECO:0000313" key="3">
    <source>
        <dbReference type="EMBL" id="PVU77804.1"/>
    </source>
</evidence>
<proteinExistence type="predicted"/>
<dbReference type="Proteomes" id="UP000245638">
    <property type="component" value="Unassembled WGS sequence"/>
</dbReference>
<dbReference type="AlphaFoldDB" id="A0A2T9XCH4"/>
<gene>
    <name evidence="3" type="ORF">DDW13_00225</name>
</gene>